<proteinExistence type="predicted"/>
<accession>A0A811YZ05</accession>
<gene>
    <name evidence="1" type="ORF">NYPRO_LOCUS14593</name>
</gene>
<dbReference type="EMBL" id="CAJHUB010000754">
    <property type="protein sequence ID" value="CAD7681801.1"/>
    <property type="molecule type" value="Genomic_DNA"/>
</dbReference>
<dbReference type="Proteomes" id="UP000645828">
    <property type="component" value="Unassembled WGS sequence"/>
</dbReference>
<name>A0A811YZ05_NYCPR</name>
<protein>
    <submittedName>
        <fullName evidence="1">(raccoon dog) hypothetical protein</fullName>
    </submittedName>
</protein>
<reference evidence="1" key="1">
    <citation type="submission" date="2020-12" db="EMBL/GenBank/DDBJ databases">
        <authorList>
            <consortium name="Molecular Ecology Group"/>
        </authorList>
    </citation>
    <scope>NUCLEOTIDE SEQUENCE</scope>
    <source>
        <strain evidence="1">TBG_1078</strain>
    </source>
</reference>
<sequence>MSGQINPLLGPQSYWCMWLSSPFPRAGVTWEYCWSYHGCLHTAQGCGNSNQVHIGGGKFAGKCGGKGHSVGGGGAKWHPPALLFLEKSPKDPCPSSTHFKIKKQISLPYTQAFFKLLLCCISAGLFIVLFKGGDSVSSHPFGSAEPNPLIFKVPGVKPH</sequence>
<comment type="caution">
    <text evidence="1">The sequence shown here is derived from an EMBL/GenBank/DDBJ whole genome shotgun (WGS) entry which is preliminary data.</text>
</comment>
<evidence type="ECO:0000313" key="2">
    <source>
        <dbReference type="Proteomes" id="UP000645828"/>
    </source>
</evidence>
<keyword evidence="2" id="KW-1185">Reference proteome</keyword>
<evidence type="ECO:0000313" key="1">
    <source>
        <dbReference type="EMBL" id="CAD7681801.1"/>
    </source>
</evidence>
<dbReference type="AlphaFoldDB" id="A0A811YZ05"/>
<organism evidence="1 2">
    <name type="scientific">Nyctereutes procyonoides</name>
    <name type="common">Raccoon dog</name>
    <name type="synonym">Canis procyonoides</name>
    <dbReference type="NCBI Taxonomy" id="34880"/>
    <lineage>
        <taxon>Eukaryota</taxon>
        <taxon>Metazoa</taxon>
        <taxon>Chordata</taxon>
        <taxon>Craniata</taxon>
        <taxon>Vertebrata</taxon>
        <taxon>Euteleostomi</taxon>
        <taxon>Mammalia</taxon>
        <taxon>Eutheria</taxon>
        <taxon>Laurasiatheria</taxon>
        <taxon>Carnivora</taxon>
        <taxon>Caniformia</taxon>
        <taxon>Canidae</taxon>
        <taxon>Nyctereutes</taxon>
    </lineage>
</organism>